<sequence length="82" mass="9145">MHVGFTTDGGNTVELRWWARESIQIACKWAYNGVEPGTTLADDYFNSRMPYVMKRIAQGGVRLSMILNQVFGDPEEGFAAAT</sequence>
<name>A0ACB9KPU7_BAUVA</name>
<comment type="caution">
    <text evidence="1">The sequence shown here is derived from an EMBL/GenBank/DDBJ whole genome shotgun (WGS) entry which is preliminary data.</text>
</comment>
<organism evidence="1 2">
    <name type="scientific">Bauhinia variegata</name>
    <name type="common">Purple orchid tree</name>
    <name type="synonym">Phanera variegata</name>
    <dbReference type="NCBI Taxonomy" id="167791"/>
    <lineage>
        <taxon>Eukaryota</taxon>
        <taxon>Viridiplantae</taxon>
        <taxon>Streptophyta</taxon>
        <taxon>Embryophyta</taxon>
        <taxon>Tracheophyta</taxon>
        <taxon>Spermatophyta</taxon>
        <taxon>Magnoliopsida</taxon>
        <taxon>eudicotyledons</taxon>
        <taxon>Gunneridae</taxon>
        <taxon>Pentapetalae</taxon>
        <taxon>rosids</taxon>
        <taxon>fabids</taxon>
        <taxon>Fabales</taxon>
        <taxon>Fabaceae</taxon>
        <taxon>Cercidoideae</taxon>
        <taxon>Cercideae</taxon>
        <taxon>Bauhiniinae</taxon>
        <taxon>Bauhinia</taxon>
    </lineage>
</organism>
<dbReference type="Proteomes" id="UP000828941">
    <property type="component" value="Chromosome 13"/>
</dbReference>
<accession>A0ACB9KPU7</accession>
<gene>
    <name evidence="1" type="ORF">L6164_032780</name>
</gene>
<proteinExistence type="predicted"/>
<keyword evidence="2" id="KW-1185">Reference proteome</keyword>
<dbReference type="EMBL" id="CM039438">
    <property type="protein sequence ID" value="KAI4299311.1"/>
    <property type="molecule type" value="Genomic_DNA"/>
</dbReference>
<evidence type="ECO:0000313" key="1">
    <source>
        <dbReference type="EMBL" id="KAI4299311.1"/>
    </source>
</evidence>
<reference evidence="1 2" key="1">
    <citation type="journal article" date="2022" name="DNA Res.">
        <title>Chromosomal-level genome assembly of the orchid tree Bauhinia variegata (Leguminosae; Cercidoideae) supports the allotetraploid origin hypothesis of Bauhinia.</title>
        <authorList>
            <person name="Zhong Y."/>
            <person name="Chen Y."/>
            <person name="Zheng D."/>
            <person name="Pang J."/>
            <person name="Liu Y."/>
            <person name="Luo S."/>
            <person name="Meng S."/>
            <person name="Qian L."/>
            <person name="Wei D."/>
            <person name="Dai S."/>
            <person name="Zhou R."/>
        </authorList>
    </citation>
    <scope>NUCLEOTIDE SEQUENCE [LARGE SCALE GENOMIC DNA]</scope>
    <source>
        <strain evidence="1">BV-YZ2020</strain>
    </source>
</reference>
<evidence type="ECO:0000313" key="2">
    <source>
        <dbReference type="Proteomes" id="UP000828941"/>
    </source>
</evidence>
<protein>
    <submittedName>
        <fullName evidence="1">Uncharacterized protein</fullName>
    </submittedName>
</protein>